<evidence type="ECO:0000313" key="1">
    <source>
        <dbReference type="EMBL" id="RAY13302.1"/>
    </source>
</evidence>
<protein>
    <submittedName>
        <fullName evidence="1">Uncharacterized protein</fullName>
    </submittedName>
</protein>
<dbReference type="OrthoDB" id="3386555at2"/>
<dbReference type="EMBL" id="QLYX01000009">
    <property type="protein sequence ID" value="RAY13302.1"/>
    <property type="molecule type" value="Genomic_DNA"/>
</dbReference>
<accession>A0A365H2T7</accession>
<gene>
    <name evidence="1" type="ORF">DPM19_19645</name>
</gene>
<evidence type="ECO:0000313" key="2">
    <source>
        <dbReference type="Proteomes" id="UP000251891"/>
    </source>
</evidence>
<sequence length="234" mass="23738">MPLPVGPRPVALGVAAACLVVMVPALLAVQRELGRAPTGAERARAVLAEQAGRWRSWPAGRLFPGTIAYTLAVGGRETARRVGIGPGTGCAAAVDVPLRDGLRRAGCRAVLRATYLDAPQGLVITVGVLVLPDPAAAARTAARLPSGRSVASPGLRALPFPGSVTSRFGDAARQAAAVAHRGPYVVAATVGYTDGRPAARIRSRQDVLFEIAPQLAAGVLGPLAAGPGCGRPAC</sequence>
<name>A0A365H2T7_9ACTN</name>
<dbReference type="AlphaFoldDB" id="A0A365H2T7"/>
<proteinExistence type="predicted"/>
<keyword evidence="2" id="KW-1185">Reference proteome</keyword>
<dbReference type="RefSeq" id="WP_111869425.1">
    <property type="nucleotide sequence ID" value="NZ_QLYX01000009.1"/>
</dbReference>
<organism evidence="1 2">
    <name type="scientific">Actinomadura craniellae</name>
    <dbReference type="NCBI Taxonomy" id="2231787"/>
    <lineage>
        <taxon>Bacteria</taxon>
        <taxon>Bacillati</taxon>
        <taxon>Actinomycetota</taxon>
        <taxon>Actinomycetes</taxon>
        <taxon>Streptosporangiales</taxon>
        <taxon>Thermomonosporaceae</taxon>
        <taxon>Actinomadura</taxon>
    </lineage>
</organism>
<reference evidence="1 2" key="1">
    <citation type="submission" date="2018-06" db="EMBL/GenBank/DDBJ databases">
        <title>Actinomadura craniellae sp. nov. isolated from marine sponge Craniella sp.</title>
        <authorList>
            <person name="Li L."/>
            <person name="Xu Q.H."/>
            <person name="Lin H.W."/>
            <person name="Lu Y.H."/>
        </authorList>
    </citation>
    <scope>NUCLEOTIDE SEQUENCE [LARGE SCALE GENOMIC DNA]</scope>
    <source>
        <strain evidence="1 2">LHW63021</strain>
    </source>
</reference>
<dbReference type="Proteomes" id="UP000251891">
    <property type="component" value="Unassembled WGS sequence"/>
</dbReference>
<comment type="caution">
    <text evidence="1">The sequence shown here is derived from an EMBL/GenBank/DDBJ whole genome shotgun (WGS) entry which is preliminary data.</text>
</comment>